<keyword evidence="1" id="KW-1133">Transmembrane helix</keyword>
<feature type="transmembrane region" description="Helical" evidence="1">
    <location>
        <begin position="70"/>
        <end position="89"/>
    </location>
</feature>
<name>A0A915YNU4_9GLOM</name>
<evidence type="ECO:0000313" key="3">
    <source>
        <dbReference type="Proteomes" id="UP000684084"/>
    </source>
</evidence>
<dbReference type="EMBL" id="CAGKOT010000001">
    <property type="protein sequence ID" value="CAB5301341.1"/>
    <property type="molecule type" value="Genomic_DNA"/>
</dbReference>
<comment type="caution">
    <text evidence="2">The sequence shown here is derived from an EMBL/GenBank/DDBJ whole genome shotgun (WGS) entry which is preliminary data.</text>
</comment>
<dbReference type="OrthoDB" id="2314321at2759"/>
<sequence length="93" mass="11194">MFDEENKRMPLKPDINLHYENIIVRLKVITCKFTTDSREFVDEPILPRLPRYPLQQSAYNQGWLLCLSYIVYRIVIFIDVVMHLVLNILHVKY</sequence>
<reference evidence="2" key="1">
    <citation type="submission" date="2020-05" db="EMBL/GenBank/DDBJ databases">
        <authorList>
            <person name="Rincon C."/>
            <person name="Sanders R I."/>
            <person name="Robbins C."/>
            <person name="Chaturvedi A."/>
        </authorList>
    </citation>
    <scope>NUCLEOTIDE SEQUENCE</scope>
    <source>
        <strain evidence="2">CHB12</strain>
    </source>
</reference>
<proteinExistence type="predicted"/>
<protein>
    <submittedName>
        <fullName evidence="2">Uncharacterized protein</fullName>
    </submittedName>
</protein>
<gene>
    <name evidence="2" type="ORF">CHRIB12_LOCUS874</name>
</gene>
<dbReference type="AlphaFoldDB" id="A0A915YNU4"/>
<dbReference type="Proteomes" id="UP000684084">
    <property type="component" value="Unassembled WGS sequence"/>
</dbReference>
<evidence type="ECO:0000313" key="2">
    <source>
        <dbReference type="EMBL" id="CAB5301341.1"/>
    </source>
</evidence>
<evidence type="ECO:0000256" key="1">
    <source>
        <dbReference type="SAM" id="Phobius"/>
    </source>
</evidence>
<keyword evidence="1" id="KW-0472">Membrane</keyword>
<accession>A0A915YNU4</accession>
<keyword evidence="1" id="KW-0812">Transmembrane</keyword>
<organism evidence="2 3">
    <name type="scientific">Rhizophagus irregularis</name>
    <dbReference type="NCBI Taxonomy" id="588596"/>
    <lineage>
        <taxon>Eukaryota</taxon>
        <taxon>Fungi</taxon>
        <taxon>Fungi incertae sedis</taxon>
        <taxon>Mucoromycota</taxon>
        <taxon>Glomeromycotina</taxon>
        <taxon>Glomeromycetes</taxon>
        <taxon>Glomerales</taxon>
        <taxon>Glomeraceae</taxon>
        <taxon>Rhizophagus</taxon>
    </lineage>
</organism>